<dbReference type="RefSeq" id="XP_008082909.1">
    <property type="nucleotide sequence ID" value="XM_008084718.1"/>
</dbReference>
<evidence type="ECO:0000313" key="10">
    <source>
        <dbReference type="Proteomes" id="UP000016922"/>
    </source>
</evidence>
<keyword evidence="4" id="KW-0326">Glycosidase</keyword>
<dbReference type="HOGENOM" id="CLU_010779_2_0_1"/>
<dbReference type="Pfam" id="PF04616">
    <property type="entry name" value="Glyco_hydro_43"/>
    <property type="match status" value="1"/>
</dbReference>
<dbReference type="PROSITE" id="PS51257">
    <property type="entry name" value="PROKAR_LIPOPROTEIN"/>
    <property type="match status" value="1"/>
</dbReference>
<dbReference type="EMBL" id="KE145365">
    <property type="protein sequence ID" value="EPE30232.1"/>
    <property type="molecule type" value="Genomic_DNA"/>
</dbReference>
<feature type="signal peptide" evidence="8">
    <location>
        <begin position="1"/>
        <end position="21"/>
    </location>
</feature>
<dbReference type="InterPro" id="IPR023296">
    <property type="entry name" value="Glyco_hydro_beta-prop_sf"/>
</dbReference>
<evidence type="ECO:0000256" key="3">
    <source>
        <dbReference type="ARBA" id="ARBA00022801"/>
    </source>
</evidence>
<dbReference type="InterPro" id="IPR050727">
    <property type="entry name" value="GH43_arabinanases"/>
</dbReference>
<dbReference type="Proteomes" id="UP000016922">
    <property type="component" value="Unassembled WGS sequence"/>
</dbReference>
<dbReference type="InterPro" id="IPR006710">
    <property type="entry name" value="Glyco_hydro_43"/>
</dbReference>
<dbReference type="PANTHER" id="PTHR43301:SF3">
    <property type="entry name" value="ARABINAN ENDO-1,5-ALPHA-L-ARABINOSIDASE A-RELATED"/>
    <property type="match status" value="1"/>
</dbReference>
<dbReference type="AlphaFoldDB" id="S3CV07"/>
<evidence type="ECO:0000256" key="7">
    <source>
        <dbReference type="PIRSR" id="PIRSR606710-2"/>
    </source>
</evidence>
<feature type="active site" description="Proton donor" evidence="6">
    <location>
        <position position="558"/>
    </location>
</feature>
<dbReference type="eggNOG" id="ENOG502SM7B">
    <property type="taxonomic scope" value="Eukaryota"/>
</dbReference>
<dbReference type="Gene3D" id="2.115.10.20">
    <property type="entry name" value="Glycosyl hydrolase domain, family 43"/>
    <property type="match status" value="2"/>
</dbReference>
<dbReference type="PANTHER" id="PTHR43301">
    <property type="entry name" value="ARABINAN ENDO-1,5-ALPHA-L-ARABINOSIDASE"/>
    <property type="match status" value="1"/>
</dbReference>
<feature type="active site" description="Proton acceptor" evidence="6">
    <location>
        <position position="383"/>
    </location>
</feature>
<keyword evidence="10" id="KW-1185">Reference proteome</keyword>
<dbReference type="CDD" id="cd18828">
    <property type="entry name" value="GH43_BT3675-like"/>
    <property type="match status" value="1"/>
</dbReference>
<dbReference type="OrthoDB" id="19657at2759"/>
<protein>
    <recommendedName>
        <fullName evidence="5">Endo-1,5-alpha-L-arabinanase A</fullName>
    </recommendedName>
</protein>
<comment type="pathway">
    <text evidence="1">Glycan metabolism; L-arabinan degradation.</text>
</comment>
<feature type="site" description="Important for catalytic activity, responsible for pKa modulation of the active site Glu and correct orientation of both the proton donor and substrate" evidence="7">
    <location>
        <position position="508"/>
    </location>
</feature>
<dbReference type="GO" id="GO:0005975">
    <property type="term" value="P:carbohydrate metabolic process"/>
    <property type="evidence" value="ECO:0007669"/>
    <property type="project" value="InterPro"/>
</dbReference>
<evidence type="ECO:0000256" key="4">
    <source>
        <dbReference type="ARBA" id="ARBA00023295"/>
    </source>
</evidence>
<evidence type="ECO:0000256" key="6">
    <source>
        <dbReference type="PIRSR" id="PIRSR606710-1"/>
    </source>
</evidence>
<keyword evidence="3" id="KW-0378">Hydrolase</keyword>
<accession>S3CV07</accession>
<proteinExistence type="inferred from homology"/>
<gene>
    <name evidence="9" type="ORF">GLAREA_12955</name>
</gene>
<feature type="chain" id="PRO_5004519175" description="Endo-1,5-alpha-L-arabinanase A" evidence="8">
    <location>
        <begin position="22"/>
        <end position="679"/>
    </location>
</feature>
<keyword evidence="8" id="KW-0732">Signal</keyword>
<reference evidence="9 10" key="1">
    <citation type="journal article" date="2013" name="BMC Genomics">
        <title>Genomics-driven discovery of the pneumocandin biosynthetic gene cluster in the fungus Glarea lozoyensis.</title>
        <authorList>
            <person name="Chen L."/>
            <person name="Yue Q."/>
            <person name="Zhang X."/>
            <person name="Xiang M."/>
            <person name="Wang C."/>
            <person name="Li S."/>
            <person name="Che Y."/>
            <person name="Ortiz-Lopez F.J."/>
            <person name="Bills G.F."/>
            <person name="Liu X."/>
            <person name="An Z."/>
        </authorList>
    </citation>
    <scope>NUCLEOTIDE SEQUENCE [LARGE SCALE GENOMIC DNA]</scope>
    <source>
        <strain evidence="10">ATCC 20868 / MF5171</strain>
    </source>
</reference>
<sequence length="679" mass="74421">MRSPISAAVIAFLSCADVSSGYVPTYRDALAQQQQRRQSVTKPLQGYAFLYFTGNTVAGENIYLAASKGNDALQWSELNSGKPILKSSFGTKGLRDPFILRSQDGKKFYLLATDLSIGSGTQWGDSIKNGSRYLEIWESTDLITWSAQRHTLVSPAAAGNTWAPEAYWDAALNTYVVFWASDLYAKTDTNHSGSSYQRRLISKTSDFVTFSEPEIWQDAGTARIDSTVLEDNGMYYRFTKDEGAVTGCADIIQESSSVLQATLSSWKTIASCIGKNAGTSAVEGPTSFKANAGDVNGQNFYLFLDEYNSRGYIPLETASIANPEWKVSNSFSLPASPRHGTVIPVTAAELAAIRAHYGVVSAVTERTALSKRSSPVLTGLYADPNIAVFGKTYYIYATTDGYPGWGGNVFYVWSSTDLVSWTRSTEPFLTLNGTSGNVPWAIGNAWAPTITEKDGRYYFYFSGHNPTYDRKTIGLTFSSSPSGPFIAEPEAMIINGGNETLKSGQAIDPCAFLDPVSGKHFFLWGNGAALMGEMAEDLKSLKGSTVRDITSNLTDFREGLFVVYRKGLYHLTYSIDDTGSVNYRVGYATSKSVWGPWTNRGVVLQKREDLGIEATGHNSMIRVPGTDNWYMAYHRFRIPDGNGTNRETTIDKVEWDAETGLMLEVVPTLDSVQAETIVV</sequence>
<evidence type="ECO:0000256" key="8">
    <source>
        <dbReference type="SAM" id="SignalP"/>
    </source>
</evidence>
<dbReference type="GeneID" id="19471995"/>
<dbReference type="GO" id="GO:0004553">
    <property type="term" value="F:hydrolase activity, hydrolyzing O-glycosyl compounds"/>
    <property type="evidence" value="ECO:0007669"/>
    <property type="project" value="InterPro"/>
</dbReference>
<dbReference type="SUPFAM" id="SSF75005">
    <property type="entry name" value="Arabinanase/levansucrase/invertase"/>
    <property type="match status" value="2"/>
</dbReference>
<evidence type="ECO:0000256" key="2">
    <source>
        <dbReference type="ARBA" id="ARBA00009865"/>
    </source>
</evidence>
<dbReference type="KEGG" id="glz:GLAREA_12955"/>
<dbReference type="OMA" id="MWSEDDT"/>
<evidence type="ECO:0000256" key="1">
    <source>
        <dbReference type="ARBA" id="ARBA00004834"/>
    </source>
</evidence>
<name>S3CV07_GLAL2</name>
<organism evidence="9 10">
    <name type="scientific">Glarea lozoyensis (strain ATCC 20868 / MF5171)</name>
    <dbReference type="NCBI Taxonomy" id="1116229"/>
    <lineage>
        <taxon>Eukaryota</taxon>
        <taxon>Fungi</taxon>
        <taxon>Dikarya</taxon>
        <taxon>Ascomycota</taxon>
        <taxon>Pezizomycotina</taxon>
        <taxon>Leotiomycetes</taxon>
        <taxon>Helotiales</taxon>
        <taxon>Helotiaceae</taxon>
        <taxon>Glarea</taxon>
    </lineage>
</organism>
<dbReference type="STRING" id="1116229.S3CV07"/>
<evidence type="ECO:0000256" key="5">
    <source>
        <dbReference type="ARBA" id="ARBA00042202"/>
    </source>
</evidence>
<comment type="similarity">
    <text evidence="2">Belongs to the glycosyl hydrolase 43 family.</text>
</comment>
<dbReference type="CDD" id="cd08983">
    <property type="entry name" value="GH43_Bt3655-like"/>
    <property type="match status" value="1"/>
</dbReference>
<evidence type="ECO:0000313" key="9">
    <source>
        <dbReference type="EMBL" id="EPE30232.1"/>
    </source>
</evidence>